<feature type="transmembrane region" description="Helical" evidence="6">
    <location>
        <begin position="46"/>
        <end position="66"/>
    </location>
</feature>
<dbReference type="PANTHER" id="PTHR42865:SF10">
    <property type="entry name" value="SODIUM:DICARBOXYLATE SYMPORTER FAMILY PROTEIN"/>
    <property type="match status" value="1"/>
</dbReference>
<sequence>MKKKGIFNSLLFKLVLGIILGMVVGLIANESVIVVIDVIKNILGDLISYVVPLIILGFIAPAIVSLKESAGKILTVTLLICYISSVGAATFSLIAGEIIIPHLNIVSNTADARVIPESIFSLSIDPIMPVMTALVTAVLIGLAVIWTKSETWEKLLLELNNIVLSIVDKVIIAILPVYIASTFAELAYQGTILYELPVFLKVILIVIVGHFIWMALLYSIGGIISKTNPSEVFKHYGPAYVTALGTMSSAATLPVSLKSARKAKILDPKIRDFVIPLCSNAHLCGSVLTETFFVMVVSQILYGKIPEFHTMIVFILLLGIFAIAAPGVPGGTVVASLGLIISVLGFDSTGTALMLSIFALQDSFGTACNITGDGAIALMVTGIFKKVPGRNGNPEYVPPVEE</sequence>
<dbReference type="OrthoDB" id="9768885at2"/>
<feature type="transmembrane region" description="Helical" evidence="6">
    <location>
        <begin position="73"/>
        <end position="94"/>
    </location>
</feature>
<dbReference type="EMBL" id="FQXI01000010">
    <property type="protein sequence ID" value="SHH46572.1"/>
    <property type="molecule type" value="Genomic_DNA"/>
</dbReference>
<feature type="transmembrane region" description="Helical" evidence="6">
    <location>
        <begin position="334"/>
        <end position="360"/>
    </location>
</feature>
<evidence type="ECO:0000256" key="5">
    <source>
        <dbReference type="ARBA" id="ARBA00023136"/>
    </source>
</evidence>
<keyword evidence="4 6" id="KW-1133">Transmembrane helix</keyword>
<dbReference type="PANTHER" id="PTHR42865">
    <property type="entry name" value="PROTON/GLUTAMATE-ASPARTATE SYMPORTER"/>
    <property type="match status" value="1"/>
</dbReference>
<gene>
    <name evidence="7" type="ORF">SAMN02745245_01377</name>
</gene>
<evidence type="ECO:0000256" key="1">
    <source>
        <dbReference type="ARBA" id="ARBA00004141"/>
    </source>
</evidence>
<dbReference type="PRINTS" id="PR00173">
    <property type="entry name" value="EDTRNSPORT"/>
</dbReference>
<keyword evidence="3 6" id="KW-0812">Transmembrane</keyword>
<evidence type="ECO:0000256" key="2">
    <source>
        <dbReference type="ARBA" id="ARBA00022448"/>
    </source>
</evidence>
<evidence type="ECO:0000256" key="3">
    <source>
        <dbReference type="ARBA" id="ARBA00022692"/>
    </source>
</evidence>
<accession>A0A1M5T794</accession>
<evidence type="ECO:0000313" key="7">
    <source>
        <dbReference type="EMBL" id="SHH46572.1"/>
    </source>
</evidence>
<feature type="transmembrane region" description="Helical" evidence="6">
    <location>
        <begin position="199"/>
        <end position="224"/>
    </location>
</feature>
<feature type="transmembrane region" description="Helical" evidence="6">
    <location>
        <begin position="308"/>
        <end position="328"/>
    </location>
</feature>
<name>A0A1M5T794_9FIRM</name>
<dbReference type="GO" id="GO:0015293">
    <property type="term" value="F:symporter activity"/>
    <property type="evidence" value="ECO:0007669"/>
    <property type="project" value="InterPro"/>
</dbReference>
<reference evidence="7 8" key="1">
    <citation type="submission" date="2016-11" db="EMBL/GenBank/DDBJ databases">
        <authorList>
            <person name="Jaros S."/>
            <person name="Januszkiewicz K."/>
            <person name="Wedrychowicz H."/>
        </authorList>
    </citation>
    <scope>NUCLEOTIDE SEQUENCE [LARGE SCALE GENOMIC DNA]</scope>
    <source>
        <strain evidence="7 8">DSM 21120</strain>
    </source>
</reference>
<dbReference type="Pfam" id="PF00375">
    <property type="entry name" value="SDF"/>
    <property type="match status" value="1"/>
</dbReference>
<evidence type="ECO:0000256" key="6">
    <source>
        <dbReference type="SAM" id="Phobius"/>
    </source>
</evidence>
<feature type="transmembrane region" description="Helical" evidence="6">
    <location>
        <begin position="12"/>
        <end position="34"/>
    </location>
</feature>
<comment type="subcellular location">
    <subcellularLocation>
        <location evidence="1">Membrane</location>
        <topology evidence="1">Multi-pass membrane protein</topology>
    </subcellularLocation>
</comment>
<organism evidence="7 8">
    <name type="scientific">Anaerosphaera aminiphila DSM 21120</name>
    <dbReference type="NCBI Taxonomy" id="1120995"/>
    <lineage>
        <taxon>Bacteria</taxon>
        <taxon>Bacillati</taxon>
        <taxon>Bacillota</taxon>
        <taxon>Tissierellia</taxon>
        <taxon>Tissierellales</taxon>
        <taxon>Peptoniphilaceae</taxon>
        <taxon>Anaerosphaera</taxon>
    </lineage>
</organism>
<proteinExistence type="predicted"/>
<dbReference type="AlphaFoldDB" id="A0A1M5T794"/>
<dbReference type="InterPro" id="IPR001991">
    <property type="entry name" value="Na-dicarboxylate_symporter"/>
</dbReference>
<keyword evidence="2" id="KW-0813">Transport</keyword>
<evidence type="ECO:0000256" key="4">
    <source>
        <dbReference type="ARBA" id="ARBA00022989"/>
    </source>
</evidence>
<feature type="transmembrane region" description="Helical" evidence="6">
    <location>
        <begin position="127"/>
        <end position="147"/>
    </location>
</feature>
<evidence type="ECO:0000313" key="8">
    <source>
        <dbReference type="Proteomes" id="UP000184032"/>
    </source>
</evidence>
<dbReference type="STRING" id="1120995.SAMN02745245_01377"/>
<dbReference type="InterPro" id="IPR036458">
    <property type="entry name" value="Na:dicarbo_symporter_sf"/>
</dbReference>
<dbReference type="RefSeq" id="WP_073184977.1">
    <property type="nucleotide sequence ID" value="NZ_FQXI01000010.1"/>
</dbReference>
<keyword evidence="8" id="KW-1185">Reference proteome</keyword>
<dbReference type="Proteomes" id="UP000184032">
    <property type="component" value="Unassembled WGS sequence"/>
</dbReference>
<dbReference type="Gene3D" id="1.10.3860.10">
    <property type="entry name" value="Sodium:dicarboxylate symporter"/>
    <property type="match status" value="1"/>
</dbReference>
<keyword evidence="5 6" id="KW-0472">Membrane</keyword>
<dbReference type="SUPFAM" id="SSF118215">
    <property type="entry name" value="Proton glutamate symport protein"/>
    <property type="match status" value="1"/>
</dbReference>
<dbReference type="GO" id="GO:0005886">
    <property type="term" value="C:plasma membrane"/>
    <property type="evidence" value="ECO:0007669"/>
    <property type="project" value="TreeGrafter"/>
</dbReference>
<protein>
    <submittedName>
        <fullName evidence="7">Na+/H+-dicarboxylate symporter</fullName>
    </submittedName>
</protein>